<dbReference type="HOGENOM" id="CLU_091630_1_0_9"/>
<proteinExistence type="predicted"/>
<dbReference type="InterPro" id="IPR051472">
    <property type="entry name" value="T3SS_Stator/FliH"/>
</dbReference>
<dbReference type="PANTHER" id="PTHR34982:SF1">
    <property type="entry name" value="FLAGELLAR ASSEMBLY PROTEIN FLIH"/>
    <property type="match status" value="1"/>
</dbReference>
<evidence type="ECO:0000313" key="3">
    <source>
        <dbReference type="EMBL" id="BAH06104.1"/>
    </source>
</evidence>
<keyword evidence="1" id="KW-0813">Transport</keyword>
<reference evidence="4" key="1">
    <citation type="submission" date="2005-09" db="EMBL/GenBank/DDBJ databases">
        <title>Complete genome sequence of Clostridium kluyveri and comparative genomics of Clostridia species.</title>
        <authorList>
            <person name="Inui M."/>
            <person name="Nonaka H."/>
            <person name="Shinoda Y."/>
            <person name="Ikenaga Y."/>
            <person name="Abe M."/>
            <person name="Naito K."/>
            <person name="Vertes A.A."/>
            <person name="Yukawa H."/>
        </authorList>
    </citation>
    <scope>NUCLEOTIDE SEQUENCE [LARGE SCALE GENOMIC DNA]</scope>
    <source>
        <strain evidence="4">NBRC 12016</strain>
    </source>
</reference>
<dbReference type="PANTHER" id="PTHR34982">
    <property type="entry name" value="YOP PROTEINS TRANSLOCATION PROTEIN L"/>
    <property type="match status" value="1"/>
</dbReference>
<organism evidence="3 4">
    <name type="scientific">Clostridium kluyveri (strain NBRC 12016)</name>
    <dbReference type="NCBI Taxonomy" id="583346"/>
    <lineage>
        <taxon>Bacteria</taxon>
        <taxon>Bacillati</taxon>
        <taxon>Bacillota</taxon>
        <taxon>Clostridia</taxon>
        <taxon>Eubacteriales</taxon>
        <taxon>Clostridiaceae</taxon>
        <taxon>Clostridium</taxon>
    </lineage>
</organism>
<dbReference type="GO" id="GO:0005829">
    <property type="term" value="C:cytosol"/>
    <property type="evidence" value="ECO:0007669"/>
    <property type="project" value="TreeGrafter"/>
</dbReference>
<gene>
    <name evidence="3" type="ordered locus">CKR_1053</name>
</gene>
<name>B9E0S9_CLOK1</name>
<evidence type="ECO:0000313" key="4">
    <source>
        <dbReference type="Proteomes" id="UP000007969"/>
    </source>
</evidence>
<sequence>MQEEERMQSSYKIIKGDSISGKGAKNIVTVFEKNIIEEENKDNSIINSYSKIVKSMIEDAQRKREEILSKAYEEAGKIEEEAYKKANEKGYKEGYEKGYEDGSKKAYEEGYAKNIEKARVEGEEIISKADSILKASVEEKNRYLKEKEEEIKRFIVDSIESILRQEIKDEDSLNTMVFNELSQVRNIETFIIKSRKKYCDQFKNQVDIWRERLPFKGDIFIIPDETLEEGTVVIEKNNGKSIFSVDIALEKIKEIFKSVE</sequence>
<dbReference type="AlphaFoldDB" id="B9E0S9"/>
<dbReference type="GO" id="GO:0015031">
    <property type="term" value="P:protein transport"/>
    <property type="evidence" value="ECO:0007669"/>
    <property type="project" value="UniProtKB-KW"/>
</dbReference>
<dbReference type="KEGG" id="ckr:CKR_1053"/>
<evidence type="ECO:0000256" key="1">
    <source>
        <dbReference type="ARBA" id="ARBA00022448"/>
    </source>
</evidence>
<dbReference type="EMBL" id="AP009049">
    <property type="protein sequence ID" value="BAH06104.1"/>
    <property type="molecule type" value="Genomic_DNA"/>
</dbReference>
<protein>
    <recommendedName>
        <fullName evidence="5">Flagellar assembly protein FliH/Type III secretion system HrpE domain-containing protein</fullName>
    </recommendedName>
</protein>
<evidence type="ECO:0008006" key="5">
    <source>
        <dbReference type="Google" id="ProtNLM"/>
    </source>
</evidence>
<accession>B9E0S9</accession>
<keyword evidence="2" id="KW-0653">Protein transport</keyword>
<dbReference type="Proteomes" id="UP000007969">
    <property type="component" value="Chromosome"/>
</dbReference>
<evidence type="ECO:0000256" key="2">
    <source>
        <dbReference type="ARBA" id="ARBA00022927"/>
    </source>
</evidence>